<evidence type="ECO:0000313" key="10">
    <source>
        <dbReference type="Proteomes" id="UP000292052"/>
    </source>
</evidence>
<keyword evidence="3" id="KW-0689">Ribosomal protein</keyword>
<dbReference type="InterPro" id="IPR007741">
    <property type="entry name" value="Ribosomal_mL43/mS25/NADH_DH"/>
</dbReference>
<proteinExistence type="inferred from homology"/>
<dbReference type="Proteomes" id="UP000292052">
    <property type="component" value="Unassembled WGS sequence"/>
</dbReference>
<evidence type="ECO:0000256" key="6">
    <source>
        <dbReference type="ARBA" id="ARBA00035139"/>
    </source>
</evidence>
<dbReference type="GO" id="GO:1990904">
    <property type="term" value="C:ribonucleoprotein complex"/>
    <property type="evidence" value="ECO:0007669"/>
    <property type="project" value="UniProtKB-KW"/>
</dbReference>
<dbReference type="PANTHER" id="PTHR13274">
    <property type="entry name" value="MITOCHONDRIAL RIBOSOMAL PROTEIN S25"/>
    <property type="match status" value="1"/>
</dbReference>
<dbReference type="GO" id="GO:0003735">
    <property type="term" value="F:structural constituent of ribosome"/>
    <property type="evidence" value="ECO:0007669"/>
    <property type="project" value="InterPro"/>
</dbReference>
<dbReference type="Gene3D" id="3.40.30.10">
    <property type="entry name" value="Glutaredoxin"/>
    <property type="match status" value="1"/>
</dbReference>
<dbReference type="FunFam" id="3.40.30.10:FF:000247">
    <property type="entry name" value="28S ribosomal protein S25, mitochondrial"/>
    <property type="match status" value="1"/>
</dbReference>
<evidence type="ECO:0000256" key="7">
    <source>
        <dbReference type="ARBA" id="ARBA00035369"/>
    </source>
</evidence>
<evidence type="ECO:0000256" key="3">
    <source>
        <dbReference type="ARBA" id="ARBA00022980"/>
    </source>
</evidence>
<comment type="subcellular location">
    <subcellularLocation>
        <location evidence="1">Mitochondrion</location>
    </subcellularLocation>
</comment>
<protein>
    <recommendedName>
        <fullName evidence="6">Small ribosomal subunit protein mS25</fullName>
    </recommendedName>
    <alternativeName>
        <fullName evidence="7">28S ribosomal protein S25, mitochondrial</fullName>
    </alternativeName>
</protein>
<sequence length="168" mass="19380">MPFMIGPAPIRRTLKFLEAGRLALKEQIKIFAVHYNLHDDNNKGAKEFVFWYLPQIQYKNPDVQIATFKNLTPSPFIRCFYESGHEMLIDIDNKSKDEIYEHLIRVVGKTKEVLEAESISKEKKDNPANFGVGCDRHCICEIPGQIPCPGVVPLPMHMRGKYKYKKDV</sequence>
<keyword evidence="4" id="KW-0496">Mitochondrion</keyword>
<dbReference type="GO" id="GO:0005840">
    <property type="term" value="C:ribosome"/>
    <property type="evidence" value="ECO:0007669"/>
    <property type="project" value="UniProtKB-KW"/>
</dbReference>
<dbReference type="AlphaFoldDB" id="A0A482VDM2"/>
<dbReference type="SMART" id="SM00916">
    <property type="entry name" value="L51_S25_CI-B8"/>
    <property type="match status" value="1"/>
</dbReference>
<evidence type="ECO:0000256" key="4">
    <source>
        <dbReference type="ARBA" id="ARBA00023128"/>
    </source>
</evidence>
<evidence type="ECO:0000256" key="2">
    <source>
        <dbReference type="ARBA" id="ARBA00008046"/>
    </source>
</evidence>
<reference evidence="9 10" key="1">
    <citation type="submission" date="2017-03" db="EMBL/GenBank/DDBJ databases">
        <title>Genome of the blue death feigning beetle - Asbolus verrucosus.</title>
        <authorList>
            <person name="Rider S.D."/>
        </authorList>
    </citation>
    <scope>NUCLEOTIDE SEQUENCE [LARGE SCALE GENOMIC DNA]</scope>
    <source>
        <strain evidence="9">Butters</strain>
        <tissue evidence="9">Head and leg muscle</tissue>
    </source>
</reference>
<dbReference type="PANTHER" id="PTHR13274:SF2">
    <property type="entry name" value="SMALL RIBOSOMAL SUBUNIT PROTEIN MS25"/>
    <property type="match status" value="1"/>
</dbReference>
<feature type="domain" description="Ribosomal protein/NADH dehydrogenase" evidence="8">
    <location>
        <begin position="39"/>
        <end position="110"/>
    </location>
</feature>
<organism evidence="9 10">
    <name type="scientific">Asbolus verrucosus</name>
    <name type="common">Desert ironclad beetle</name>
    <dbReference type="NCBI Taxonomy" id="1661398"/>
    <lineage>
        <taxon>Eukaryota</taxon>
        <taxon>Metazoa</taxon>
        <taxon>Ecdysozoa</taxon>
        <taxon>Arthropoda</taxon>
        <taxon>Hexapoda</taxon>
        <taxon>Insecta</taxon>
        <taxon>Pterygota</taxon>
        <taxon>Neoptera</taxon>
        <taxon>Endopterygota</taxon>
        <taxon>Coleoptera</taxon>
        <taxon>Polyphaga</taxon>
        <taxon>Cucujiformia</taxon>
        <taxon>Tenebrionidae</taxon>
        <taxon>Pimeliinae</taxon>
        <taxon>Asbolus</taxon>
    </lineage>
</organism>
<name>A0A482VDM2_ASBVE</name>
<comment type="similarity">
    <text evidence="2">Belongs to the mitochondrion-specific ribosomal protein mS25 family.</text>
</comment>
<evidence type="ECO:0000256" key="1">
    <source>
        <dbReference type="ARBA" id="ARBA00004173"/>
    </source>
</evidence>
<dbReference type="SUPFAM" id="SSF52833">
    <property type="entry name" value="Thioredoxin-like"/>
    <property type="match status" value="1"/>
</dbReference>
<comment type="caution">
    <text evidence="9">The sequence shown here is derived from an EMBL/GenBank/DDBJ whole genome shotgun (WGS) entry which is preliminary data.</text>
</comment>
<dbReference type="InterPro" id="IPR036249">
    <property type="entry name" value="Thioredoxin-like_sf"/>
</dbReference>
<dbReference type="Pfam" id="PF05047">
    <property type="entry name" value="L51_S25_CI-B8"/>
    <property type="match status" value="1"/>
</dbReference>
<dbReference type="STRING" id="1661398.A0A482VDM2"/>
<evidence type="ECO:0000313" key="9">
    <source>
        <dbReference type="EMBL" id="RZB49898.1"/>
    </source>
</evidence>
<keyword evidence="5" id="KW-0687">Ribonucleoprotein</keyword>
<dbReference type="InterPro" id="IPR040049">
    <property type="entry name" value="Ribosomal_mS25/mL61"/>
</dbReference>
<dbReference type="EMBL" id="QDEB01111172">
    <property type="protein sequence ID" value="RZB49898.1"/>
    <property type="molecule type" value="Genomic_DNA"/>
</dbReference>
<evidence type="ECO:0000259" key="8">
    <source>
        <dbReference type="SMART" id="SM00916"/>
    </source>
</evidence>
<evidence type="ECO:0000256" key="5">
    <source>
        <dbReference type="ARBA" id="ARBA00023274"/>
    </source>
</evidence>
<gene>
    <name evidence="9" type="ORF">BDFB_012335</name>
</gene>
<accession>A0A482VDM2</accession>
<dbReference type="GO" id="GO:0005739">
    <property type="term" value="C:mitochondrion"/>
    <property type="evidence" value="ECO:0007669"/>
    <property type="project" value="UniProtKB-SubCell"/>
</dbReference>
<dbReference type="OrthoDB" id="5919182at2759"/>
<keyword evidence="10" id="KW-1185">Reference proteome</keyword>